<evidence type="ECO:0000313" key="1">
    <source>
        <dbReference type="EMBL" id="KRT13829.1"/>
    </source>
</evidence>
<keyword evidence="2" id="KW-1185">Reference proteome</keyword>
<reference evidence="1 2" key="1">
    <citation type="submission" date="2015-11" db="EMBL/GenBank/DDBJ databases">
        <title>Sequence of Pedobacter ginsenosidimutans.</title>
        <authorList>
            <person name="Carson E."/>
            <person name="Keyser V."/>
            <person name="Newman J."/>
            <person name="Miller J."/>
        </authorList>
    </citation>
    <scope>NUCLEOTIDE SEQUENCE [LARGE SCALE GENOMIC DNA]</scope>
    <source>
        <strain evidence="1 2">KACC 14530</strain>
    </source>
</reference>
<evidence type="ECO:0000313" key="2">
    <source>
        <dbReference type="Proteomes" id="UP000051950"/>
    </source>
</evidence>
<protein>
    <submittedName>
        <fullName evidence="1">Uncharacterized protein</fullName>
    </submittedName>
</protein>
<sequence>MPYKNLALNYIRILQKYFPKFRMLAEENCEIITFVEHQETEAWIFEYFDKERDHDFSFKVFDFNYTINVGVKCSIEMLPYDPNKVTKTTFGVYIKDVEAHFINWISFVNAYNDLVLNSKDKIRNYYEDLYSADFEILDEDADSVPFELERQLLIEQFAILCIDVLNRDPESNRELIQDAIEIRDTVQNSTKKEIIRKISKFFAKIARKSLPLLKELASEAKKTIFKKAIEFGLKEIQEILIKGYHLLD</sequence>
<comment type="caution">
    <text evidence="1">The sequence shown here is derived from an EMBL/GenBank/DDBJ whole genome shotgun (WGS) entry which is preliminary data.</text>
</comment>
<dbReference type="RefSeq" id="WP_057934521.1">
    <property type="nucleotide sequence ID" value="NZ_LMZQ01000031.1"/>
</dbReference>
<gene>
    <name evidence="1" type="ORF">ASU31_22600</name>
</gene>
<accession>A0A0T5VKT9</accession>
<dbReference type="STRING" id="687842.ASU31_22600"/>
<name>A0A0T5VKT9_9SPHI</name>
<dbReference type="AlphaFoldDB" id="A0A0T5VKT9"/>
<organism evidence="1 2">
    <name type="scientific">Pedobacter ginsenosidimutans</name>
    <dbReference type="NCBI Taxonomy" id="687842"/>
    <lineage>
        <taxon>Bacteria</taxon>
        <taxon>Pseudomonadati</taxon>
        <taxon>Bacteroidota</taxon>
        <taxon>Sphingobacteriia</taxon>
        <taxon>Sphingobacteriales</taxon>
        <taxon>Sphingobacteriaceae</taxon>
        <taxon>Pedobacter</taxon>
    </lineage>
</organism>
<dbReference type="EMBL" id="LMZQ01000031">
    <property type="protein sequence ID" value="KRT13829.1"/>
    <property type="molecule type" value="Genomic_DNA"/>
</dbReference>
<proteinExistence type="predicted"/>
<dbReference type="OrthoDB" id="963867at2"/>
<dbReference type="Proteomes" id="UP000051950">
    <property type="component" value="Unassembled WGS sequence"/>
</dbReference>